<organism evidence="2 3">
    <name type="scientific">Shewanella japonica</name>
    <dbReference type="NCBI Taxonomy" id="93973"/>
    <lineage>
        <taxon>Bacteria</taxon>
        <taxon>Pseudomonadati</taxon>
        <taxon>Pseudomonadota</taxon>
        <taxon>Gammaproteobacteria</taxon>
        <taxon>Alteromonadales</taxon>
        <taxon>Shewanellaceae</taxon>
        <taxon>Shewanella</taxon>
    </lineage>
</organism>
<dbReference type="EMBL" id="CP020472">
    <property type="protein sequence ID" value="ARD21286.1"/>
    <property type="molecule type" value="Genomic_DNA"/>
</dbReference>
<proteinExistence type="predicted"/>
<feature type="transmembrane region" description="Helical" evidence="1">
    <location>
        <begin position="29"/>
        <end position="53"/>
    </location>
</feature>
<accession>A0ABM6JGI4</accession>
<dbReference type="Proteomes" id="UP000191820">
    <property type="component" value="Chromosome"/>
</dbReference>
<sequence>MKMDFEKIQMLYSLEKSLLKTELKHQRKAAFLLAIAMSFFALTVLALNVAIYLSIADLGIYAQKAWWLVALNGTFTLIPGLLLLSHSNHQPDAAAMEIRDALADSLKTELTNTAEDVTITVERMQRIGKDIKAFSEGGIAALVPIVKLASEVVASKKADAPK</sequence>
<feature type="transmembrane region" description="Helical" evidence="1">
    <location>
        <begin position="65"/>
        <end position="84"/>
    </location>
</feature>
<protein>
    <recommendedName>
        <fullName evidence="4">Phage holin family protein</fullName>
    </recommendedName>
</protein>
<keyword evidence="1" id="KW-0812">Transmembrane</keyword>
<gene>
    <name evidence="2" type="ORF">SJ2017_0955</name>
</gene>
<evidence type="ECO:0000313" key="2">
    <source>
        <dbReference type="EMBL" id="ARD21286.1"/>
    </source>
</evidence>
<evidence type="ECO:0000313" key="3">
    <source>
        <dbReference type="Proteomes" id="UP000191820"/>
    </source>
</evidence>
<keyword evidence="1" id="KW-1133">Transmembrane helix</keyword>
<evidence type="ECO:0000256" key="1">
    <source>
        <dbReference type="SAM" id="Phobius"/>
    </source>
</evidence>
<name>A0ABM6JGI4_9GAMM</name>
<reference evidence="2 3" key="1">
    <citation type="submission" date="2017-03" db="EMBL/GenBank/DDBJ databases">
        <title>Genome sequencing of Shewanella japonica KCTC 22435.</title>
        <authorList>
            <person name="Kim K.M."/>
        </authorList>
    </citation>
    <scope>NUCLEOTIDE SEQUENCE [LARGE SCALE GENOMIC DNA]</scope>
    <source>
        <strain evidence="2 3">KCTC 22435</strain>
    </source>
</reference>
<dbReference type="RefSeq" id="WP_080915057.1">
    <property type="nucleotide sequence ID" value="NZ_CP020472.1"/>
</dbReference>
<keyword evidence="1" id="KW-0472">Membrane</keyword>
<evidence type="ECO:0008006" key="4">
    <source>
        <dbReference type="Google" id="ProtNLM"/>
    </source>
</evidence>
<keyword evidence="3" id="KW-1185">Reference proteome</keyword>